<dbReference type="EMBL" id="KI968895">
    <property type="protein sequence ID" value="EUN20750.1"/>
    <property type="molecule type" value="Genomic_DNA"/>
</dbReference>
<protein>
    <submittedName>
        <fullName evidence="1">Uncharacterized protein</fullName>
    </submittedName>
</protein>
<dbReference type="OrthoDB" id="245563at2759"/>
<gene>
    <name evidence="1" type="ORF">COCVIDRAFT_43127</name>
</gene>
<proteinExistence type="predicted"/>
<accession>W7E434</accession>
<dbReference type="Proteomes" id="UP000054337">
    <property type="component" value="Unassembled WGS sequence"/>
</dbReference>
<dbReference type="AlphaFoldDB" id="W7E434"/>
<evidence type="ECO:0000313" key="1">
    <source>
        <dbReference type="EMBL" id="EUN20750.1"/>
    </source>
</evidence>
<dbReference type="HOGENOM" id="CLU_173456_0_0_1"/>
<name>W7E434_BIPV3</name>
<sequence length="77" mass="8772">MNHPENIIYYRKLILCPTIVTWSVPELLRECPGCNDSLLYCYCHNFRIIFTDRACTNNGRPEAKAGLAVAYGNCDES</sequence>
<dbReference type="GeneID" id="26257460"/>
<keyword evidence="2" id="KW-1185">Reference proteome</keyword>
<organism evidence="1 2">
    <name type="scientific">Bipolaris victoriae (strain FI3)</name>
    <name type="common">Victoria blight of oats agent</name>
    <name type="synonym">Cochliobolus victoriae</name>
    <dbReference type="NCBI Taxonomy" id="930091"/>
    <lineage>
        <taxon>Eukaryota</taxon>
        <taxon>Fungi</taxon>
        <taxon>Dikarya</taxon>
        <taxon>Ascomycota</taxon>
        <taxon>Pezizomycotina</taxon>
        <taxon>Dothideomycetes</taxon>
        <taxon>Pleosporomycetidae</taxon>
        <taxon>Pleosporales</taxon>
        <taxon>Pleosporineae</taxon>
        <taxon>Pleosporaceae</taxon>
        <taxon>Bipolaris</taxon>
    </lineage>
</organism>
<reference evidence="1 2" key="1">
    <citation type="journal article" date="2013" name="PLoS Genet.">
        <title>Comparative genome structure, secondary metabolite, and effector coding capacity across Cochliobolus pathogens.</title>
        <authorList>
            <person name="Condon B.J."/>
            <person name="Leng Y."/>
            <person name="Wu D."/>
            <person name="Bushley K.E."/>
            <person name="Ohm R.A."/>
            <person name="Otillar R."/>
            <person name="Martin J."/>
            <person name="Schackwitz W."/>
            <person name="Grimwood J."/>
            <person name="MohdZainudin N."/>
            <person name="Xue C."/>
            <person name="Wang R."/>
            <person name="Manning V.A."/>
            <person name="Dhillon B."/>
            <person name="Tu Z.J."/>
            <person name="Steffenson B.J."/>
            <person name="Salamov A."/>
            <person name="Sun H."/>
            <person name="Lowry S."/>
            <person name="LaButti K."/>
            <person name="Han J."/>
            <person name="Copeland A."/>
            <person name="Lindquist E."/>
            <person name="Barry K."/>
            <person name="Schmutz J."/>
            <person name="Baker S.E."/>
            <person name="Ciuffetti L.M."/>
            <person name="Grigoriev I.V."/>
            <person name="Zhong S."/>
            <person name="Turgeon B.G."/>
        </authorList>
    </citation>
    <scope>NUCLEOTIDE SEQUENCE [LARGE SCALE GENOMIC DNA]</scope>
    <source>
        <strain evidence="1 2">FI3</strain>
    </source>
</reference>
<evidence type="ECO:0000313" key="2">
    <source>
        <dbReference type="Proteomes" id="UP000054337"/>
    </source>
</evidence>
<dbReference type="RefSeq" id="XP_014550324.1">
    <property type="nucleotide sequence ID" value="XM_014694838.1"/>
</dbReference>